<dbReference type="InterPro" id="IPR036388">
    <property type="entry name" value="WH-like_DNA-bd_sf"/>
</dbReference>
<dbReference type="Pfam" id="PF23598">
    <property type="entry name" value="LRR_14"/>
    <property type="match status" value="1"/>
</dbReference>
<dbReference type="EMBL" id="RXGB01011583">
    <property type="protein sequence ID" value="TMW83508.1"/>
    <property type="molecule type" value="Genomic_DNA"/>
</dbReference>
<protein>
    <recommendedName>
        <fullName evidence="8">NB-ARC domain-containing protein</fullName>
    </recommendedName>
</protein>
<evidence type="ECO:0000256" key="2">
    <source>
        <dbReference type="ARBA" id="ARBA00022741"/>
    </source>
</evidence>
<keyword evidence="2" id="KW-0547">Nucleotide-binding</keyword>
<dbReference type="PANTHER" id="PTHR15140">
    <property type="entry name" value="TUBULIN-SPECIFIC CHAPERONE E"/>
    <property type="match status" value="1"/>
</dbReference>
<accession>A0A6N2AP29</accession>
<evidence type="ECO:0000259" key="5">
    <source>
        <dbReference type="Pfam" id="PF23559"/>
    </source>
</evidence>
<gene>
    <name evidence="7" type="ORF">EJD97_001509</name>
</gene>
<feature type="domain" description="Disease resistance protein winged helix" evidence="5">
    <location>
        <begin position="31"/>
        <end position="94"/>
    </location>
</feature>
<dbReference type="PANTHER" id="PTHR15140:SF53">
    <property type="entry name" value="NB-ARC DOMAIN-CONTAINING PROTEIN"/>
    <property type="match status" value="1"/>
</dbReference>
<dbReference type="AlphaFoldDB" id="A0A6N2AP29"/>
<dbReference type="InterPro" id="IPR058922">
    <property type="entry name" value="WHD_DRP"/>
</dbReference>
<name>A0A6N2AP29_SOLCI</name>
<keyword evidence="1" id="KW-0677">Repeat</keyword>
<sequence>MQLSYDHLQCHLKPLLLYFATTQKSKRTPVSTLMQLWMAEGLVDHDSLEETTQSYLDALISSSLIMVDHIPSWSKWWTSVMIKVCYMHDVVHDFCSVKAKKEKFFKLINSGDPFHASDLLHRHLTVHTDDDRQLQKKFVMFNPNKCSGGCKHLVSLKVSGSLDNYKYTRHLRLVRVLQLDGIVLEDSLMDDIGFLFHLRFLSIRANMEAIPESWVNLQNLETLLINTENTIVLLPRLLKLSKLKHVSIDESSFFDEEEEDNIRLLEGENSKLKTLSKVDISYTQGTNDALEKFPNLEHLDCTIMVPECPPTHGDWFPKFDILNKLQSLIAEYIIEWNYHVYPIEYHFPTSLKELRLFDIPMRPALLSTIVALPQLEILEINYCDFVEYKWDASEDIYQSLKTLRLACPELLEWEVYKETFPKLEELILENCFMLTEIPYAFGDIDTLKSIHVVQSELELGDSAMKIKKDVIDFTGEDRLHVHIS</sequence>
<dbReference type="Gene3D" id="1.10.10.10">
    <property type="entry name" value="Winged helix-like DNA-binding domain superfamily/Winged helix DNA-binding domain"/>
    <property type="match status" value="1"/>
</dbReference>
<organism evidence="7">
    <name type="scientific">Solanum chilense</name>
    <name type="common">Tomato</name>
    <name type="synonym">Lycopersicon chilense</name>
    <dbReference type="NCBI Taxonomy" id="4083"/>
    <lineage>
        <taxon>Eukaryota</taxon>
        <taxon>Viridiplantae</taxon>
        <taxon>Streptophyta</taxon>
        <taxon>Embryophyta</taxon>
        <taxon>Tracheophyta</taxon>
        <taxon>Spermatophyta</taxon>
        <taxon>Magnoliopsida</taxon>
        <taxon>eudicotyledons</taxon>
        <taxon>Gunneridae</taxon>
        <taxon>Pentapetalae</taxon>
        <taxon>asterids</taxon>
        <taxon>lamiids</taxon>
        <taxon>Solanales</taxon>
        <taxon>Solanaceae</taxon>
        <taxon>Solanoideae</taxon>
        <taxon>Solaneae</taxon>
        <taxon>Solanum</taxon>
        <taxon>Solanum subgen. Lycopersicon</taxon>
    </lineage>
</organism>
<dbReference type="Pfam" id="PF23559">
    <property type="entry name" value="WHD_DRP"/>
    <property type="match status" value="1"/>
</dbReference>
<dbReference type="GO" id="GO:0006952">
    <property type="term" value="P:defense response"/>
    <property type="evidence" value="ECO:0007669"/>
    <property type="project" value="UniProtKB-KW"/>
</dbReference>
<dbReference type="Gene3D" id="3.80.10.10">
    <property type="entry name" value="Ribonuclease Inhibitor"/>
    <property type="match status" value="1"/>
</dbReference>
<evidence type="ECO:0000256" key="3">
    <source>
        <dbReference type="ARBA" id="ARBA00022821"/>
    </source>
</evidence>
<dbReference type="InterPro" id="IPR055414">
    <property type="entry name" value="LRR_R13L4/SHOC2-like"/>
</dbReference>
<keyword evidence="3" id="KW-0611">Plant defense</keyword>
<evidence type="ECO:0000256" key="4">
    <source>
        <dbReference type="ARBA" id="ARBA00022840"/>
    </source>
</evidence>
<dbReference type="SUPFAM" id="SSF52058">
    <property type="entry name" value="L domain-like"/>
    <property type="match status" value="1"/>
</dbReference>
<evidence type="ECO:0000259" key="6">
    <source>
        <dbReference type="Pfam" id="PF23598"/>
    </source>
</evidence>
<comment type="caution">
    <text evidence="7">The sequence shown here is derived from an EMBL/GenBank/DDBJ whole genome shotgun (WGS) entry which is preliminary data.</text>
</comment>
<keyword evidence="4" id="KW-0067">ATP-binding</keyword>
<evidence type="ECO:0008006" key="8">
    <source>
        <dbReference type="Google" id="ProtNLM"/>
    </source>
</evidence>
<reference evidence="7" key="1">
    <citation type="submission" date="2019-05" db="EMBL/GenBank/DDBJ databases">
        <title>The de novo reference genome and transcriptome assemblies of the wild tomato species Solanum chilense.</title>
        <authorList>
            <person name="Stam R."/>
            <person name="Nosenko T."/>
            <person name="Hoerger A.C."/>
            <person name="Stephan W."/>
            <person name="Seidel M.A."/>
            <person name="Kuhn J.M.M."/>
            <person name="Haberer G."/>
            <person name="Tellier A."/>
        </authorList>
    </citation>
    <scope>NUCLEOTIDE SEQUENCE</scope>
    <source>
        <tissue evidence="7">Mature leaves</tissue>
    </source>
</reference>
<evidence type="ECO:0000313" key="7">
    <source>
        <dbReference type="EMBL" id="TMW83508.1"/>
    </source>
</evidence>
<proteinExistence type="predicted"/>
<dbReference type="InterPro" id="IPR032675">
    <property type="entry name" value="LRR_dom_sf"/>
</dbReference>
<evidence type="ECO:0000256" key="1">
    <source>
        <dbReference type="ARBA" id="ARBA00022737"/>
    </source>
</evidence>
<feature type="domain" description="Disease resistance R13L4/SHOC-2-like LRR" evidence="6">
    <location>
        <begin position="166"/>
        <end position="355"/>
    </location>
</feature>